<dbReference type="SUPFAM" id="SSF48498">
    <property type="entry name" value="Tetracyclin repressor-like, C-terminal domain"/>
    <property type="match status" value="1"/>
</dbReference>
<geneLocation type="plasmid" evidence="7">
    <name>pjcm18538 dna</name>
</geneLocation>
<keyword evidence="3" id="KW-0804">Transcription</keyword>
<feature type="domain" description="Transcriptional regulator LmrA/YxaF-like C-terminal" evidence="5">
    <location>
        <begin position="75"/>
        <end position="176"/>
    </location>
</feature>
<dbReference type="Proteomes" id="UP000467428">
    <property type="component" value="Chromosome"/>
</dbReference>
<dbReference type="PANTHER" id="PTHR47506:SF3">
    <property type="entry name" value="HTH-TYPE TRANSCRIPTIONAL REGULATOR LMRA"/>
    <property type="match status" value="1"/>
</dbReference>
<protein>
    <submittedName>
        <fullName evidence="6">Putative TetR-family transcriptional regulator</fullName>
    </submittedName>
</protein>
<evidence type="ECO:0000259" key="4">
    <source>
        <dbReference type="Pfam" id="PF00440"/>
    </source>
</evidence>
<dbReference type="PANTHER" id="PTHR47506">
    <property type="entry name" value="TRANSCRIPTIONAL REGULATORY PROTEIN"/>
    <property type="match status" value="1"/>
</dbReference>
<name>A0A7I7RSV0_9MYCO</name>
<dbReference type="RefSeq" id="WP_163917525.1">
    <property type="nucleotide sequence ID" value="NZ_AP022593.1"/>
</dbReference>
<keyword evidence="2" id="KW-0238">DNA-binding</keyword>
<evidence type="ECO:0000313" key="6">
    <source>
        <dbReference type="EMBL" id="BBY47617.1"/>
    </source>
</evidence>
<evidence type="ECO:0000256" key="2">
    <source>
        <dbReference type="ARBA" id="ARBA00023125"/>
    </source>
</evidence>
<dbReference type="InterPro" id="IPR001647">
    <property type="entry name" value="HTH_TetR"/>
</dbReference>
<keyword evidence="7" id="KW-1185">Reference proteome</keyword>
<dbReference type="KEGG" id="marz:MARA_10850"/>
<sequence length="191" mass="20370">MTARDALIFSTIDLLRRHGVAGTGIAAITDHSHVSRRSIYNTFPDGKTELVREATQVAGMFIGHQIDKALDKPTPQESLAEFVAQWKEVVAGGDFSAGCPIAAAGLARSSEPDIADAAGEAFTRWQTAIADSLRRHGIPGPTAMQLSNTVLAAVEGAVLMAVAQRSLTPLDDVRSQVEILIDHHLARATHQ</sequence>
<reference evidence="6 7" key="1">
    <citation type="journal article" date="2019" name="Emerg. Microbes Infect.">
        <title>Comprehensive subspecies identification of 175 nontuberculous mycobacteria species based on 7547 genomic profiles.</title>
        <authorList>
            <person name="Matsumoto Y."/>
            <person name="Kinjo T."/>
            <person name="Motooka D."/>
            <person name="Nabeya D."/>
            <person name="Jung N."/>
            <person name="Uechi K."/>
            <person name="Horii T."/>
            <person name="Iida T."/>
            <person name="Fujita J."/>
            <person name="Nakamura S."/>
        </authorList>
    </citation>
    <scope>NUCLEOTIDE SEQUENCE [LARGE SCALE GENOMIC DNA]</scope>
    <source>
        <strain evidence="6 7">JCM 18538</strain>
    </source>
</reference>
<dbReference type="GO" id="GO:0003677">
    <property type="term" value="F:DNA binding"/>
    <property type="evidence" value="ECO:0007669"/>
    <property type="project" value="UniProtKB-KW"/>
</dbReference>
<evidence type="ECO:0000259" key="5">
    <source>
        <dbReference type="Pfam" id="PF21993"/>
    </source>
</evidence>
<evidence type="ECO:0000256" key="3">
    <source>
        <dbReference type="ARBA" id="ARBA00023163"/>
    </source>
</evidence>
<evidence type="ECO:0000313" key="7">
    <source>
        <dbReference type="Proteomes" id="UP000467428"/>
    </source>
</evidence>
<dbReference type="InterPro" id="IPR054156">
    <property type="entry name" value="YxaF_TetR_C"/>
</dbReference>
<dbReference type="SUPFAM" id="SSF46689">
    <property type="entry name" value="Homeodomain-like"/>
    <property type="match status" value="1"/>
</dbReference>
<dbReference type="Pfam" id="PF00440">
    <property type="entry name" value="TetR_N"/>
    <property type="match status" value="1"/>
</dbReference>
<dbReference type="AlphaFoldDB" id="A0A7I7RSV0"/>
<feature type="domain" description="HTH tetR-type" evidence="4">
    <location>
        <begin position="11"/>
        <end position="54"/>
    </location>
</feature>
<proteinExistence type="predicted"/>
<accession>A0A7I7RSV0</accession>
<organism evidence="6 7">
    <name type="scientific">Mycolicibacterium arabiense</name>
    <dbReference type="NCBI Taxonomy" id="1286181"/>
    <lineage>
        <taxon>Bacteria</taxon>
        <taxon>Bacillati</taxon>
        <taxon>Actinomycetota</taxon>
        <taxon>Actinomycetes</taxon>
        <taxon>Mycobacteriales</taxon>
        <taxon>Mycobacteriaceae</taxon>
        <taxon>Mycolicibacterium</taxon>
    </lineage>
</organism>
<evidence type="ECO:0000256" key="1">
    <source>
        <dbReference type="ARBA" id="ARBA00023015"/>
    </source>
</evidence>
<keyword evidence="1" id="KW-0805">Transcription regulation</keyword>
<dbReference type="EMBL" id="AP022593">
    <property type="protein sequence ID" value="BBY47617.1"/>
    <property type="molecule type" value="Genomic_DNA"/>
</dbReference>
<dbReference type="Gene3D" id="1.10.357.10">
    <property type="entry name" value="Tetracycline Repressor, domain 2"/>
    <property type="match status" value="1"/>
</dbReference>
<gene>
    <name evidence="6" type="ORF">MARA_10850</name>
</gene>
<dbReference type="InterPro" id="IPR009057">
    <property type="entry name" value="Homeodomain-like_sf"/>
</dbReference>
<dbReference type="InterPro" id="IPR036271">
    <property type="entry name" value="Tet_transcr_reg_TetR-rel_C_sf"/>
</dbReference>
<dbReference type="Pfam" id="PF21993">
    <property type="entry name" value="TetR_C_13_2"/>
    <property type="match status" value="1"/>
</dbReference>